<protein>
    <submittedName>
        <fullName evidence="4">Transcriptional regulator</fullName>
    </submittedName>
</protein>
<keyword evidence="2" id="KW-1133">Transmembrane helix</keyword>
<evidence type="ECO:0000313" key="5">
    <source>
        <dbReference type="Proteomes" id="UP000051841"/>
    </source>
</evidence>
<dbReference type="Gene3D" id="1.10.260.40">
    <property type="entry name" value="lambda repressor-like DNA-binding domains"/>
    <property type="match status" value="1"/>
</dbReference>
<reference evidence="4 5" key="1">
    <citation type="journal article" date="2015" name="Genome Announc.">
        <title>Expanding the biotechnology potential of lactobacilli through comparative genomics of 213 strains and associated genera.</title>
        <authorList>
            <person name="Sun Z."/>
            <person name="Harris H.M."/>
            <person name="McCann A."/>
            <person name="Guo C."/>
            <person name="Argimon S."/>
            <person name="Zhang W."/>
            <person name="Yang X."/>
            <person name="Jeffery I.B."/>
            <person name="Cooney J.C."/>
            <person name="Kagawa T.F."/>
            <person name="Liu W."/>
            <person name="Song Y."/>
            <person name="Salvetti E."/>
            <person name="Wrobel A."/>
            <person name="Rasinkangas P."/>
            <person name="Parkhill J."/>
            <person name="Rea M.C."/>
            <person name="O'Sullivan O."/>
            <person name="Ritari J."/>
            <person name="Douillard F.P."/>
            <person name="Paul Ross R."/>
            <person name="Yang R."/>
            <person name="Briner A.E."/>
            <person name="Felis G.E."/>
            <person name="de Vos W.M."/>
            <person name="Barrangou R."/>
            <person name="Klaenhammer T.R."/>
            <person name="Caufield P.W."/>
            <person name="Cui Y."/>
            <person name="Zhang H."/>
            <person name="O'Toole P.W."/>
        </authorList>
    </citation>
    <scope>NUCLEOTIDE SEQUENCE [LARGE SCALE GENOMIC DNA]</scope>
    <source>
        <strain evidence="4 5">DSM 20405</strain>
    </source>
</reference>
<dbReference type="PANTHER" id="PTHR46558:SF3">
    <property type="entry name" value="TRANSCRIPTIONAL REGULATOR"/>
    <property type="match status" value="1"/>
</dbReference>
<dbReference type="Pfam" id="PF01381">
    <property type="entry name" value="HTH_3"/>
    <property type="match status" value="1"/>
</dbReference>
<evidence type="ECO:0000259" key="3">
    <source>
        <dbReference type="PROSITE" id="PS50943"/>
    </source>
</evidence>
<feature type="transmembrane region" description="Helical" evidence="2">
    <location>
        <begin position="139"/>
        <end position="164"/>
    </location>
</feature>
<organism evidence="4 5">
    <name type="scientific">Kandleria vitulina DSM 20405</name>
    <dbReference type="NCBI Taxonomy" id="1410657"/>
    <lineage>
        <taxon>Bacteria</taxon>
        <taxon>Bacillati</taxon>
        <taxon>Bacillota</taxon>
        <taxon>Erysipelotrichia</taxon>
        <taxon>Erysipelotrichales</taxon>
        <taxon>Coprobacillaceae</taxon>
        <taxon>Kandleria</taxon>
    </lineage>
</organism>
<dbReference type="SMART" id="SM00530">
    <property type="entry name" value="HTH_XRE"/>
    <property type="match status" value="1"/>
</dbReference>
<dbReference type="SUPFAM" id="SSF47413">
    <property type="entry name" value="lambda repressor-like DNA-binding domains"/>
    <property type="match status" value="1"/>
</dbReference>
<dbReference type="RefSeq" id="WP_031588788.1">
    <property type="nucleotide sequence ID" value="NZ_JNKN01000005.1"/>
</dbReference>
<dbReference type="CDD" id="cd00093">
    <property type="entry name" value="HTH_XRE"/>
    <property type="match status" value="1"/>
</dbReference>
<accession>A0A0R2HF09</accession>
<sequence length="168" mass="18941">MLNENIKTIRKSKGLSQEEFAIKLNVVRQTVSKWERGLSVPDSDMLITISDVLETPVSVLLGEKVSETKPDDLKVISERLEAINLQLARRKTLKRKILHYSFVGLAVLILLTFLIIVLVGSPYLTWDYSDPETAVMGTFIHAFEFVFVRLSPFLLIGLIAGAILTRKQ</sequence>
<keyword evidence="2" id="KW-0472">Membrane</keyword>
<dbReference type="PROSITE" id="PS50943">
    <property type="entry name" value="HTH_CROC1"/>
    <property type="match status" value="1"/>
</dbReference>
<feature type="transmembrane region" description="Helical" evidence="2">
    <location>
        <begin position="97"/>
        <end position="119"/>
    </location>
</feature>
<dbReference type="InterPro" id="IPR001387">
    <property type="entry name" value="Cro/C1-type_HTH"/>
</dbReference>
<feature type="domain" description="HTH cro/C1-type" evidence="3">
    <location>
        <begin position="6"/>
        <end position="60"/>
    </location>
</feature>
<keyword evidence="5" id="KW-1185">Reference proteome</keyword>
<dbReference type="Proteomes" id="UP000051841">
    <property type="component" value="Unassembled WGS sequence"/>
</dbReference>
<dbReference type="EMBL" id="JQBL01000002">
    <property type="protein sequence ID" value="KRN51208.1"/>
    <property type="molecule type" value="Genomic_DNA"/>
</dbReference>
<dbReference type="PANTHER" id="PTHR46558">
    <property type="entry name" value="TRACRIPTIONAL REGULATORY PROTEIN-RELATED-RELATED"/>
    <property type="match status" value="1"/>
</dbReference>
<keyword evidence="1" id="KW-0238">DNA-binding</keyword>
<keyword evidence="2" id="KW-0812">Transmembrane</keyword>
<dbReference type="AlphaFoldDB" id="A0A0R2HF09"/>
<dbReference type="InterPro" id="IPR010982">
    <property type="entry name" value="Lambda_DNA-bd_dom_sf"/>
</dbReference>
<comment type="caution">
    <text evidence="4">The sequence shown here is derived from an EMBL/GenBank/DDBJ whole genome shotgun (WGS) entry which is preliminary data.</text>
</comment>
<evidence type="ECO:0000313" key="4">
    <source>
        <dbReference type="EMBL" id="KRN51208.1"/>
    </source>
</evidence>
<proteinExistence type="predicted"/>
<gene>
    <name evidence="4" type="ORF">IV49_GL000671</name>
</gene>
<dbReference type="GO" id="GO:0003677">
    <property type="term" value="F:DNA binding"/>
    <property type="evidence" value="ECO:0007669"/>
    <property type="project" value="UniProtKB-KW"/>
</dbReference>
<name>A0A0R2HF09_9FIRM</name>
<dbReference type="PATRIC" id="fig|1410657.5.peg.698"/>
<evidence type="ECO:0000256" key="2">
    <source>
        <dbReference type="SAM" id="Phobius"/>
    </source>
</evidence>
<evidence type="ECO:0000256" key="1">
    <source>
        <dbReference type="ARBA" id="ARBA00023125"/>
    </source>
</evidence>